<accession>A0A0U1R1Y9</accession>
<proteinExistence type="predicted"/>
<evidence type="ECO:0000313" key="2">
    <source>
        <dbReference type="Proteomes" id="UP000002412"/>
    </source>
</evidence>
<dbReference type="KEGG" id="ypi:YpsIP31758_0199"/>
<name>A0A0U1R1Y9_YERP3</name>
<dbReference type="Proteomes" id="UP000002412">
    <property type="component" value="Chromosome"/>
</dbReference>
<evidence type="ECO:0000313" key="1">
    <source>
        <dbReference type="EMBL" id="ABS49250.1"/>
    </source>
</evidence>
<dbReference type="HOGENOM" id="CLU_3350677_0_0_6"/>
<organism evidence="1 2">
    <name type="scientific">Yersinia pseudotuberculosis serotype O:1b (strain IP 31758)</name>
    <dbReference type="NCBI Taxonomy" id="349747"/>
    <lineage>
        <taxon>Bacteria</taxon>
        <taxon>Pseudomonadati</taxon>
        <taxon>Pseudomonadota</taxon>
        <taxon>Gammaproteobacteria</taxon>
        <taxon>Enterobacterales</taxon>
        <taxon>Yersiniaceae</taxon>
        <taxon>Yersinia</taxon>
    </lineage>
</organism>
<gene>
    <name evidence="1" type="ordered locus">YpsIP31758_0199</name>
</gene>
<dbReference type="EMBL" id="CP000720">
    <property type="protein sequence ID" value="ABS49250.1"/>
    <property type="molecule type" value="Genomic_DNA"/>
</dbReference>
<dbReference type="AlphaFoldDB" id="A0A0U1R1Y9"/>
<reference evidence="1 2" key="1">
    <citation type="journal article" date="2007" name="PLoS Genet.">
        <title>The complete genome sequence of Yersinia pseudotuberculosis IP31758, the causative agent of Far East scarlet-like fever.</title>
        <authorList>
            <person name="Eppinger M."/>
            <person name="Rosovitz M.J."/>
            <person name="Fricke W.F."/>
            <person name="Rasko D.A."/>
            <person name="Kokorina G."/>
            <person name="Fayolle C."/>
            <person name="Lindler L.E."/>
            <person name="Carniel E."/>
            <person name="Ravel J."/>
        </authorList>
    </citation>
    <scope>NUCLEOTIDE SEQUENCE [LARGE SCALE GENOMIC DNA]</scope>
    <source>
        <strain evidence="1 2">IP 31758</strain>
    </source>
</reference>
<protein>
    <submittedName>
        <fullName evidence="1">Uncharacterized protein</fullName>
    </submittedName>
</protein>
<sequence length="37" mass="4363">MLPFYILRPILSLTGEHCQCNSRMNRADKCLKKQLLQ</sequence>